<dbReference type="InterPro" id="IPR036059">
    <property type="entry name" value="TldD/PmbA_sf"/>
</dbReference>
<keyword evidence="4 8" id="KW-0482">Metalloprotease</keyword>
<dbReference type="Gene3D" id="3.30.2290.10">
    <property type="entry name" value="PmbA/TldD superfamily"/>
    <property type="match status" value="1"/>
</dbReference>
<dbReference type="InterPro" id="IPR045569">
    <property type="entry name" value="Metalloprtase-TldD/E_C"/>
</dbReference>
<gene>
    <name evidence="8" type="primary">tldD</name>
    <name evidence="8" type="ORF">MmiAt1_01630</name>
</gene>
<dbReference type="SUPFAM" id="SSF111283">
    <property type="entry name" value="Putative modulator of DNA gyrase, PmbA/TldD"/>
    <property type="match status" value="1"/>
</dbReference>
<evidence type="ECO:0000256" key="4">
    <source>
        <dbReference type="ARBA" id="ARBA00023049"/>
    </source>
</evidence>
<evidence type="ECO:0000259" key="5">
    <source>
        <dbReference type="Pfam" id="PF01523"/>
    </source>
</evidence>
<keyword evidence="3 8" id="KW-0378">Hydrolase</keyword>
<evidence type="ECO:0000259" key="6">
    <source>
        <dbReference type="Pfam" id="PF19289"/>
    </source>
</evidence>
<dbReference type="GO" id="GO:0008237">
    <property type="term" value="F:metallopeptidase activity"/>
    <property type="evidence" value="ECO:0007669"/>
    <property type="project" value="UniProtKB-KW"/>
</dbReference>
<keyword evidence="9" id="KW-1185">Reference proteome</keyword>
<dbReference type="InterPro" id="IPR002510">
    <property type="entry name" value="Metalloprtase-TldD/E_N"/>
</dbReference>
<name>A0ABU3VMK0_9EURY</name>
<dbReference type="InterPro" id="IPR045570">
    <property type="entry name" value="Metalloprtase-TldD/E_cen_dom"/>
</dbReference>
<sequence>MDQIQYYDANQIEGRSMTIVLDNGKLETISKNSSKGAGIRALCRGSWGYTSIDGETDLETGIQNASELAVSMNRSTPKDKIILGEVPKRKVGGMPQIKISPEDISAEDKVDLLREIEKYAKEEGIKSTRVSYSESLLTTRFMNSEGDEKEYNTVRCGFAVSAVAADGNNYQAGRESRFNISGYEIFEKNDPYELAKQAAATAKSLLTAKTPKGGALPVILDPELAGVFTHEAVGHASEADLVMQNDSVLSGKLGQQIAVPSVTVIDDPTIHEYGYYPFDAEGVPSEKTVLIKDGVLNSYMHSRETAGLFEGVSGNARAQGYAMPVVRMSNTYIDKGDAAFEEMLEDIKDGIYLIGSRGGQVNTGEGVFQFNAEKGYLIRNGEISDLVRDVSLSGQTLDILNRIKMVGNDVKLHAGHCGKSGQTVPVTDGAPHISISKATVGGA</sequence>
<feature type="domain" description="Metalloprotease TldD/E central" evidence="7">
    <location>
        <begin position="100"/>
        <end position="206"/>
    </location>
</feature>
<dbReference type="EC" id="3.4.-.-" evidence="8"/>
<dbReference type="InterPro" id="IPR025502">
    <property type="entry name" value="TldD"/>
</dbReference>
<evidence type="ECO:0000313" key="8">
    <source>
        <dbReference type="EMBL" id="MDV0444631.1"/>
    </source>
</evidence>
<organism evidence="8 9">
    <name type="scientific">Methanimicrococcus hacksteinii</name>
    <dbReference type="NCBI Taxonomy" id="3028293"/>
    <lineage>
        <taxon>Archaea</taxon>
        <taxon>Methanobacteriati</taxon>
        <taxon>Methanobacteriota</taxon>
        <taxon>Stenosarchaea group</taxon>
        <taxon>Methanomicrobia</taxon>
        <taxon>Methanosarcinales</taxon>
        <taxon>Methanosarcinaceae</taxon>
        <taxon>Methanimicrococcus</taxon>
    </lineage>
</organism>
<proteinExistence type="inferred from homology"/>
<feature type="domain" description="Metalloprotease TldD/E C-terminal" evidence="6">
    <location>
        <begin position="214"/>
        <end position="442"/>
    </location>
</feature>
<comment type="caution">
    <text evidence="8">The sequence shown here is derived from an EMBL/GenBank/DDBJ whole genome shotgun (WGS) entry which is preliminary data.</text>
</comment>
<dbReference type="RefSeq" id="WP_318785028.1">
    <property type="nucleotide sequence ID" value="NZ_JAWDKC010000006.1"/>
</dbReference>
<evidence type="ECO:0000313" key="9">
    <source>
        <dbReference type="Proteomes" id="UP001272052"/>
    </source>
</evidence>
<dbReference type="Pfam" id="PF19290">
    <property type="entry name" value="PmbA_TldD_2nd"/>
    <property type="match status" value="1"/>
</dbReference>
<feature type="domain" description="Metalloprotease TldD/E N-terminal" evidence="5">
    <location>
        <begin position="13"/>
        <end position="71"/>
    </location>
</feature>
<dbReference type="PANTHER" id="PTHR30624">
    <property type="entry name" value="UNCHARACTERIZED PROTEIN TLDD AND PMBA"/>
    <property type="match status" value="1"/>
</dbReference>
<dbReference type="PANTHER" id="PTHR30624:SF0">
    <property type="entry name" value="METALLOPROTEASE SLR0863"/>
    <property type="match status" value="1"/>
</dbReference>
<keyword evidence="2" id="KW-0645">Protease</keyword>
<dbReference type="EMBL" id="JAWDKC010000006">
    <property type="protein sequence ID" value="MDV0444631.1"/>
    <property type="molecule type" value="Genomic_DNA"/>
</dbReference>
<protein>
    <submittedName>
        <fullName evidence="8">Metalloprotease TldD</fullName>
        <ecNumber evidence="8">3.4.-.-</ecNumber>
    </submittedName>
</protein>
<accession>A0ABU3VMK0</accession>
<reference evidence="8 9" key="1">
    <citation type="submission" date="2023-06" db="EMBL/GenBank/DDBJ databases">
        <title>Genome sequence of Methanimicrococcus sp. At1.</title>
        <authorList>
            <person name="Protasov E."/>
            <person name="Platt K."/>
            <person name="Poehlein A."/>
            <person name="Daniel R."/>
            <person name="Brune A."/>
        </authorList>
    </citation>
    <scope>NUCLEOTIDE SEQUENCE [LARGE SCALE GENOMIC DNA]</scope>
    <source>
        <strain evidence="8 9">At1</strain>
    </source>
</reference>
<comment type="similarity">
    <text evidence="1">Belongs to the peptidase U62 family.</text>
</comment>
<dbReference type="Proteomes" id="UP001272052">
    <property type="component" value="Unassembled WGS sequence"/>
</dbReference>
<evidence type="ECO:0000256" key="2">
    <source>
        <dbReference type="ARBA" id="ARBA00022670"/>
    </source>
</evidence>
<evidence type="ECO:0000256" key="1">
    <source>
        <dbReference type="ARBA" id="ARBA00005836"/>
    </source>
</evidence>
<dbReference type="Pfam" id="PF01523">
    <property type="entry name" value="PmbA_TldD_1st"/>
    <property type="match status" value="1"/>
</dbReference>
<dbReference type="InterPro" id="IPR035068">
    <property type="entry name" value="TldD/PmbA_N"/>
</dbReference>
<dbReference type="Pfam" id="PF19289">
    <property type="entry name" value="PmbA_TldD_3rd"/>
    <property type="match status" value="1"/>
</dbReference>
<dbReference type="InterPro" id="IPR051463">
    <property type="entry name" value="Peptidase_U62_metallo"/>
</dbReference>
<evidence type="ECO:0000256" key="3">
    <source>
        <dbReference type="ARBA" id="ARBA00022801"/>
    </source>
</evidence>
<evidence type="ECO:0000259" key="7">
    <source>
        <dbReference type="Pfam" id="PF19290"/>
    </source>
</evidence>
<dbReference type="PIRSF" id="PIRSF004919">
    <property type="entry name" value="TldD"/>
    <property type="match status" value="1"/>
</dbReference>